<dbReference type="AlphaFoldDB" id="G7QB57"/>
<protein>
    <recommendedName>
        <fullName evidence="4">Helix-turn-helix domain-containing protein</fullName>
    </recommendedName>
</protein>
<feature type="region of interest" description="Disordered" evidence="1">
    <location>
        <begin position="238"/>
        <end position="279"/>
    </location>
</feature>
<evidence type="ECO:0000313" key="3">
    <source>
        <dbReference type="Proteomes" id="UP000004662"/>
    </source>
</evidence>
<dbReference type="OrthoDB" id="5441948at2"/>
<proteinExistence type="predicted"/>
<organism evidence="2 3">
    <name type="scientific">Solidesulfovibrio carbinoliphilus subsp. oakridgensis</name>
    <dbReference type="NCBI Taxonomy" id="694327"/>
    <lineage>
        <taxon>Bacteria</taxon>
        <taxon>Pseudomonadati</taxon>
        <taxon>Thermodesulfobacteriota</taxon>
        <taxon>Desulfovibrionia</taxon>
        <taxon>Desulfovibrionales</taxon>
        <taxon>Desulfovibrionaceae</taxon>
        <taxon>Solidesulfovibrio</taxon>
    </lineage>
</organism>
<evidence type="ECO:0008006" key="4">
    <source>
        <dbReference type="Google" id="ProtNLM"/>
    </source>
</evidence>
<dbReference type="SUPFAM" id="SSF46785">
    <property type="entry name" value="Winged helix' DNA-binding domain"/>
    <property type="match status" value="1"/>
</dbReference>
<name>G7QB57_9BACT</name>
<keyword evidence="3" id="KW-1185">Reference proteome</keyword>
<feature type="compositionally biased region" description="Low complexity" evidence="1">
    <location>
        <begin position="238"/>
        <end position="248"/>
    </location>
</feature>
<accession>G7QB57</accession>
<dbReference type="EMBL" id="CM001368">
    <property type="protein sequence ID" value="EHJ48799.1"/>
    <property type="molecule type" value="Genomic_DNA"/>
</dbReference>
<dbReference type="Proteomes" id="UP000004662">
    <property type="component" value="Chromosome"/>
</dbReference>
<dbReference type="STRING" id="694327.DFW101_2795"/>
<dbReference type="Pfam" id="PF13730">
    <property type="entry name" value="HTH_36"/>
    <property type="match status" value="1"/>
</dbReference>
<sequence>MNFSGKDLQQRGLIVPDCVQHRSLHLGERYTFALLVQLCGEGDRCWPSQRYLSTRLGVSVRSVQNYLNHLEKFGFIAKIQERDGETNTYRLLPHPLVQTELSRRRVLPVASEKASEGTREKPALVIKKEEKNTPLPPSVGEVAAPLSQSPRSWKAEALAAFDRLWAAWPIREARIAALRWWMRLWRLGVLPPLETILRLIQENQARNPRWLRGFVPFLVTWLKERRWEDAVSPTPALTAAPAASSAAAIPEREPRPSPSIQGEDQNPKPLGLQGEKPEAARTVRRIPEGAWRQLNAALAIWPGSLTDAELSRVRGLWMYLHSRGWLPAQEVLLQAAKAATQNFSRWLHAYQFKEMRFSSAQICEAEGCCAY</sequence>
<dbReference type="HOGENOM" id="CLU_745424_0_0_7"/>
<gene>
    <name evidence="2" type="ORF">DFW101_2795</name>
</gene>
<dbReference type="eggNOG" id="ENOG5033H1I">
    <property type="taxonomic scope" value="Bacteria"/>
</dbReference>
<dbReference type="Gene3D" id="1.10.10.10">
    <property type="entry name" value="Winged helix-like DNA-binding domain superfamily/Winged helix DNA-binding domain"/>
    <property type="match status" value="1"/>
</dbReference>
<dbReference type="InterPro" id="IPR036388">
    <property type="entry name" value="WH-like_DNA-bd_sf"/>
</dbReference>
<dbReference type="InterPro" id="IPR036390">
    <property type="entry name" value="WH_DNA-bd_sf"/>
</dbReference>
<evidence type="ECO:0000256" key="1">
    <source>
        <dbReference type="SAM" id="MobiDB-lite"/>
    </source>
</evidence>
<dbReference type="RefSeq" id="WP_009182159.1">
    <property type="nucleotide sequence ID" value="NZ_CM001368.1"/>
</dbReference>
<evidence type="ECO:0000313" key="2">
    <source>
        <dbReference type="EMBL" id="EHJ48799.1"/>
    </source>
</evidence>
<reference evidence="3" key="1">
    <citation type="journal article" date="2015" name="Genome Announc.">
        <title>High-Quality Draft Genome Sequence of Desulfovibrio carbinoliphilus FW-101-2B, an Organic Acid-Oxidizing Sulfate-Reducing Bacterium Isolated from Uranium(VI)-Contaminated Groundwater.</title>
        <authorList>
            <person name="Ramsay B.D."/>
            <person name="Hwang C."/>
            <person name="Woo H.L."/>
            <person name="Carroll S.L."/>
            <person name="Lucas S."/>
            <person name="Han J."/>
            <person name="Lapidus A.L."/>
            <person name="Cheng J.F."/>
            <person name="Goodwin L.A."/>
            <person name="Pitluck S."/>
            <person name="Peters L."/>
            <person name="Chertkov O."/>
            <person name="Held B."/>
            <person name="Detter J.C."/>
            <person name="Han C.S."/>
            <person name="Tapia R."/>
            <person name="Land M.L."/>
            <person name="Hauser L.J."/>
            <person name="Kyrpides N.C."/>
            <person name="Ivanova N.N."/>
            <person name="Mikhailova N."/>
            <person name="Pagani I."/>
            <person name="Woyke T."/>
            <person name="Arkin A.P."/>
            <person name="Dehal P."/>
            <person name="Chivian D."/>
            <person name="Criddle C.S."/>
            <person name="Wu W."/>
            <person name="Chakraborty R."/>
            <person name="Hazen T.C."/>
            <person name="Fields M.W."/>
        </authorList>
    </citation>
    <scope>NUCLEOTIDE SEQUENCE [LARGE SCALE GENOMIC DNA]</scope>
    <source>
        <strain evidence="3">FW-101-2B</strain>
    </source>
</reference>